<protein>
    <submittedName>
        <fullName evidence="1">Glycosyltransferase</fullName>
    </submittedName>
</protein>
<comment type="caution">
    <text evidence="1">The sequence shown here is derived from an EMBL/GenBank/DDBJ whole genome shotgun (WGS) entry which is preliminary data.</text>
</comment>
<gene>
    <name evidence="1" type="ORF">ENQ76_04525</name>
</gene>
<dbReference type="Gene3D" id="3.40.50.2000">
    <property type="entry name" value="Glycogen Phosphorylase B"/>
    <property type="match status" value="1"/>
</dbReference>
<reference evidence="1" key="1">
    <citation type="journal article" date="2020" name="mSystems">
        <title>Genome- and Community-Level Interaction Insights into Carbon Utilization and Element Cycling Functions of Hydrothermarchaeota in Hydrothermal Sediment.</title>
        <authorList>
            <person name="Zhou Z."/>
            <person name="Liu Y."/>
            <person name="Xu W."/>
            <person name="Pan J."/>
            <person name="Luo Z.H."/>
            <person name="Li M."/>
        </authorList>
    </citation>
    <scope>NUCLEOTIDE SEQUENCE [LARGE SCALE GENOMIC DNA]</scope>
    <source>
        <strain evidence="1">SpSt-339</strain>
    </source>
</reference>
<dbReference type="AlphaFoldDB" id="A0A7C2JYV4"/>
<dbReference type="GO" id="GO:0016757">
    <property type="term" value="F:glycosyltransferase activity"/>
    <property type="evidence" value="ECO:0007669"/>
    <property type="project" value="TreeGrafter"/>
</dbReference>
<dbReference type="CDD" id="cd03801">
    <property type="entry name" value="GT4_PimA-like"/>
    <property type="match status" value="1"/>
</dbReference>
<dbReference type="EMBL" id="DSOK01000135">
    <property type="protein sequence ID" value="HEN14719.1"/>
    <property type="molecule type" value="Genomic_DNA"/>
</dbReference>
<evidence type="ECO:0000313" key="1">
    <source>
        <dbReference type="EMBL" id="HEN14719.1"/>
    </source>
</evidence>
<dbReference type="PANTHER" id="PTHR12526:SF590">
    <property type="entry name" value="ALPHA-MALTOSE-1-PHOSPHATE SYNTHASE"/>
    <property type="match status" value="1"/>
</dbReference>
<accession>A0A7C2JYV4</accession>
<name>A0A7C2JYV4_9PLAN</name>
<dbReference type="PANTHER" id="PTHR12526">
    <property type="entry name" value="GLYCOSYLTRANSFERASE"/>
    <property type="match status" value="1"/>
</dbReference>
<proteinExistence type="predicted"/>
<dbReference type="Pfam" id="PF13692">
    <property type="entry name" value="Glyco_trans_1_4"/>
    <property type="match status" value="1"/>
</dbReference>
<dbReference type="SUPFAM" id="SSF53756">
    <property type="entry name" value="UDP-Glycosyltransferase/glycogen phosphorylase"/>
    <property type="match status" value="1"/>
</dbReference>
<keyword evidence="1" id="KW-0808">Transferase</keyword>
<sequence length="399" mass="45172">MISPSAWPKSGPFMTVSASDPLLSTASGALVRPIRVGLTTRHGMADEAARQPPDGVEYEFLNVTQGQTGWVRSPVKAALRRYDDEHVDVVESIMGATYTDRPWICSIACFQEAMALSLRGWPLPKFARRRFLERMFLRDNFKSLVFWSHAARATLEDYGGVVHPEILRKAVVVYPAVREVPEHLVARPAGGLRLLFSGDFFRKGGAHVVDAFQVIQRNFPEATLRLCCDERLDFHTPDRQLRDEYLSKITANPSITLGRVPRQVMLEEILPHTDIYLLPTYDEAFGFAILEAMSYGIPVIASNVFAIPEIIESENSGILIDTHPLRLDRYCRGYVVQNIPQDIRHQMKTLLVETINRLAASPELRCRIGVAARTRVRSQFSVEQKNHFMRHIYQDAIAE</sequence>
<organism evidence="1">
    <name type="scientific">Schlesneria paludicola</name>
    <dbReference type="NCBI Taxonomy" id="360056"/>
    <lineage>
        <taxon>Bacteria</taxon>
        <taxon>Pseudomonadati</taxon>
        <taxon>Planctomycetota</taxon>
        <taxon>Planctomycetia</taxon>
        <taxon>Planctomycetales</taxon>
        <taxon>Planctomycetaceae</taxon>
        <taxon>Schlesneria</taxon>
    </lineage>
</organism>